<sequence>MAPASMPSALTFELLGKCSVTKARAATLHLPHGPVPLPIFMPVATQASLKGLTPEQLEESGCRLCLNNTYHLGLKPGQATLDAIGGAHKFQSWPHNILTGWWVGDPSSLVDERAVADSKASFQMVSLLKLATVTEEGVRFLSPHDGSPMLLTPEHSISLQNSIGSDIMMQLDDVIVTTSPDLARMKEAMERSVRWLDRCIKAHKNPDRQNLFCIIQGGLDLDLRRQCTEEMVARDTPGIAIGGLSGGEAKDAYCRVVDTCTGLLPEKKPRYVMGGYPEDLVVSVALGADMFDCVWPTRTARFGNAITAQGVLNIRNAKYAEDFTPIEEGCDCICCRSPESGGLGITRAYIYHVTAKETAGAHLLTMHNVQYQLNLMKSVRQAIIEDRYPAFLKDFFAKLYNSNKSKYPEWAVTALQGVGVDLLSE</sequence>
<reference evidence="8 9" key="1">
    <citation type="journal article" date="2018" name="Front. Microbiol.">
        <title>Genome-Wide Analysis of Corynespora cassiicola Leaf Fall Disease Putative Effectors.</title>
        <authorList>
            <person name="Lopez D."/>
            <person name="Ribeiro S."/>
            <person name="Label P."/>
            <person name="Fumanal B."/>
            <person name="Venisse J.S."/>
            <person name="Kohler A."/>
            <person name="de Oliveira R.R."/>
            <person name="Labutti K."/>
            <person name="Lipzen A."/>
            <person name="Lail K."/>
            <person name="Bauer D."/>
            <person name="Ohm R.A."/>
            <person name="Barry K.W."/>
            <person name="Spatafora J."/>
            <person name="Grigoriev I.V."/>
            <person name="Martin F.M."/>
            <person name="Pujade-Renaud V."/>
        </authorList>
    </citation>
    <scope>NUCLEOTIDE SEQUENCE [LARGE SCALE GENOMIC DNA]</scope>
    <source>
        <strain evidence="8 9">Philippines</strain>
    </source>
</reference>
<dbReference type="GO" id="GO:0046872">
    <property type="term" value="F:metal ion binding"/>
    <property type="evidence" value="ECO:0007669"/>
    <property type="project" value="UniProtKB-KW"/>
</dbReference>
<dbReference type="GO" id="GO:0005829">
    <property type="term" value="C:cytosol"/>
    <property type="evidence" value="ECO:0007669"/>
    <property type="project" value="TreeGrafter"/>
</dbReference>
<evidence type="ECO:0000256" key="6">
    <source>
        <dbReference type="HAMAP-Rule" id="MF_03218"/>
    </source>
</evidence>
<name>A0A2T2NVC1_CORCC</name>
<dbReference type="NCBIfam" id="TIGR00430">
    <property type="entry name" value="Q_tRNA_tgt"/>
    <property type="match status" value="1"/>
</dbReference>
<dbReference type="NCBIfam" id="TIGR00449">
    <property type="entry name" value="tgt_general"/>
    <property type="match status" value="1"/>
</dbReference>
<dbReference type="GO" id="GO:0006400">
    <property type="term" value="P:tRNA modification"/>
    <property type="evidence" value="ECO:0007669"/>
    <property type="project" value="InterPro"/>
</dbReference>
<feature type="binding site" evidence="6">
    <location>
        <position position="332"/>
    </location>
    <ligand>
        <name>Zn(2+)</name>
        <dbReference type="ChEBI" id="CHEBI:29105"/>
    </ligand>
</feature>
<organism evidence="8 9">
    <name type="scientific">Corynespora cassiicola Philippines</name>
    <dbReference type="NCBI Taxonomy" id="1448308"/>
    <lineage>
        <taxon>Eukaryota</taxon>
        <taxon>Fungi</taxon>
        <taxon>Dikarya</taxon>
        <taxon>Ascomycota</taxon>
        <taxon>Pezizomycotina</taxon>
        <taxon>Dothideomycetes</taxon>
        <taxon>Pleosporomycetidae</taxon>
        <taxon>Pleosporales</taxon>
        <taxon>Corynesporascaceae</taxon>
        <taxon>Corynespora</taxon>
    </lineage>
</organism>
<feature type="domain" description="tRNA-guanine(15) transglycosylase-like" evidence="7">
    <location>
        <begin position="21"/>
        <end position="400"/>
    </location>
</feature>
<dbReference type="InterPro" id="IPR004803">
    <property type="entry name" value="TGT"/>
</dbReference>
<feature type="active site" description="Nucleophile" evidence="6">
    <location>
        <position position="292"/>
    </location>
</feature>
<proteinExistence type="inferred from homology"/>
<dbReference type="HAMAP" id="MF_00168">
    <property type="entry name" value="Q_tRNA_Tgt"/>
    <property type="match status" value="1"/>
</dbReference>
<feature type="binding site" evidence="6">
    <location>
        <position position="216"/>
    </location>
    <ligand>
        <name>substrate</name>
    </ligand>
</feature>
<dbReference type="Proteomes" id="UP000240883">
    <property type="component" value="Unassembled WGS sequence"/>
</dbReference>
<dbReference type="OrthoDB" id="10249838at2759"/>
<feature type="binding site" evidence="6">
    <location>
        <position position="330"/>
    </location>
    <ligand>
        <name>Zn(2+)</name>
        <dbReference type="ChEBI" id="CHEBI:29105"/>
    </ligand>
</feature>
<dbReference type="PANTHER" id="PTHR43530:SF1">
    <property type="entry name" value="QUEUINE TRNA-RIBOSYLTRANSFERASE CATALYTIC SUBUNIT 1"/>
    <property type="match status" value="1"/>
</dbReference>
<protein>
    <recommendedName>
        <fullName evidence="6">Queuine tRNA-ribosyltransferase catalytic subunit 1</fullName>
        <ecNumber evidence="6">2.4.2.64</ecNumber>
    </recommendedName>
    <alternativeName>
        <fullName evidence="6">Guanine insertion enzyme</fullName>
    </alternativeName>
    <alternativeName>
        <fullName evidence="6">tRNA-guanine transglycosylase</fullName>
    </alternativeName>
</protein>
<keyword evidence="6" id="KW-0963">Cytoplasm</keyword>
<dbReference type="SUPFAM" id="SSF51713">
    <property type="entry name" value="tRNA-guanine transglycosylase"/>
    <property type="match status" value="1"/>
</dbReference>
<evidence type="ECO:0000256" key="5">
    <source>
        <dbReference type="ARBA" id="ARBA00022833"/>
    </source>
</evidence>
<evidence type="ECO:0000259" key="7">
    <source>
        <dbReference type="Pfam" id="PF01702"/>
    </source>
</evidence>
<dbReference type="PANTHER" id="PTHR43530">
    <property type="entry name" value="QUEUINE TRNA-RIBOSYLTRANSFERASE CATALYTIC SUBUNIT 1"/>
    <property type="match status" value="1"/>
</dbReference>
<dbReference type="InterPro" id="IPR002616">
    <property type="entry name" value="tRNA_ribo_trans-like"/>
</dbReference>
<comment type="subunit">
    <text evidence="6">Heterodimer of a catalytic subunit and an accessory subunit.</text>
</comment>
<keyword evidence="5 6" id="KW-0862">Zinc</keyword>
<comment type="similarity">
    <text evidence="6">Belongs to the queuine tRNA-ribosyltransferase family.</text>
</comment>
<comment type="caution">
    <text evidence="6">Lacks conserved residue(s) required for the propagation of feature annotation.</text>
</comment>
<dbReference type="EC" id="2.4.2.64" evidence="6"/>
<keyword evidence="2 6" id="KW-0808">Transferase</keyword>
<keyword evidence="3 6" id="KW-0819">tRNA processing</keyword>
<feature type="binding site" evidence="6">
    <location>
        <position position="172"/>
    </location>
    <ligand>
        <name>substrate</name>
    </ligand>
</feature>
<dbReference type="EMBL" id="KZ678133">
    <property type="protein sequence ID" value="PSN69385.1"/>
    <property type="molecule type" value="Genomic_DNA"/>
</dbReference>
<feature type="binding site" evidence="6">
    <location>
        <position position="335"/>
    </location>
    <ligand>
        <name>Zn(2+)</name>
        <dbReference type="ChEBI" id="CHEBI:29105"/>
    </ligand>
</feature>
<feature type="binding site" evidence="6">
    <location>
        <position position="367"/>
    </location>
    <ligand>
        <name>Zn(2+)</name>
        <dbReference type="ChEBI" id="CHEBI:29105"/>
    </ligand>
</feature>
<comment type="subcellular location">
    <subcellularLocation>
        <location evidence="6">Cytoplasm</location>
    </subcellularLocation>
</comment>
<dbReference type="InterPro" id="IPR036511">
    <property type="entry name" value="TGT-like_sf"/>
</dbReference>
<keyword evidence="4 6" id="KW-0479">Metal-binding</keyword>
<evidence type="ECO:0000313" key="9">
    <source>
        <dbReference type="Proteomes" id="UP000240883"/>
    </source>
</evidence>
<keyword evidence="9" id="KW-1185">Reference proteome</keyword>
<evidence type="ECO:0000313" key="8">
    <source>
        <dbReference type="EMBL" id="PSN69385.1"/>
    </source>
</evidence>
<evidence type="ECO:0000256" key="3">
    <source>
        <dbReference type="ARBA" id="ARBA00022694"/>
    </source>
</evidence>
<dbReference type="Pfam" id="PF01702">
    <property type="entry name" value="TGT"/>
    <property type="match status" value="1"/>
</dbReference>
<comment type="catalytic activity">
    <reaction evidence="6">
        <text>guanosine(34) in tRNA + queuine = queuosine(34) in tRNA + guanine</text>
        <dbReference type="Rhea" id="RHEA:16633"/>
        <dbReference type="Rhea" id="RHEA-COMP:10341"/>
        <dbReference type="Rhea" id="RHEA-COMP:18571"/>
        <dbReference type="ChEBI" id="CHEBI:16235"/>
        <dbReference type="ChEBI" id="CHEBI:17433"/>
        <dbReference type="ChEBI" id="CHEBI:74269"/>
        <dbReference type="ChEBI" id="CHEBI:194431"/>
        <dbReference type="EC" id="2.4.2.64"/>
    </reaction>
</comment>
<comment type="function">
    <text evidence="6">Catalytic subunit of the queuine tRNA-ribosyltransferase (TGT) that catalyzes the base-exchange of a guanine (G) residue with queuine (Q) at position 34 (anticodon wobble position) in tRNAs with GU(N) anticodons (tRNA-Asp, -Asn, -His and -Tyr), resulting in the hypermodified nucleoside queuosine (7-(((4,5-cis-dihydroxy-2-cyclopenten-1-yl)amino)methyl)-7-deazaguanosine). Catalysis occurs through a double-displacement mechanism. The nucleophile active site attacks the C1' of nucleotide 34 to detach the guanine base from the RNA, forming a covalent enzyme-RNA intermediate. The proton acceptor active site deprotonates the incoming queuine, allowing a nucleophilic attack on the C1' of the ribose to form the product.</text>
</comment>
<dbReference type="AlphaFoldDB" id="A0A2T2NVC1"/>
<dbReference type="Gene3D" id="3.20.20.105">
    <property type="entry name" value="Queuine tRNA-ribosyltransferase-like"/>
    <property type="match status" value="1"/>
</dbReference>
<evidence type="ECO:0000256" key="2">
    <source>
        <dbReference type="ARBA" id="ARBA00022679"/>
    </source>
</evidence>
<evidence type="ECO:0000256" key="1">
    <source>
        <dbReference type="ARBA" id="ARBA00022676"/>
    </source>
</evidence>
<feature type="region of interest" description="RNA binding; important for wobble base 34 recognition" evidence="6">
    <location>
        <begin position="297"/>
        <end position="301"/>
    </location>
</feature>
<accession>A0A2T2NVC1</accession>
<keyword evidence="1 6" id="KW-0328">Glycosyltransferase</keyword>
<evidence type="ECO:0000256" key="4">
    <source>
        <dbReference type="ARBA" id="ARBA00022723"/>
    </source>
</evidence>
<feature type="binding site" evidence="6">
    <location>
        <position position="243"/>
    </location>
    <ligand>
        <name>substrate</name>
    </ligand>
</feature>
<dbReference type="STRING" id="1448308.A0A2T2NVC1"/>
<dbReference type="GO" id="GO:0008479">
    <property type="term" value="F:tRNA-guanosine(34) queuine transglycosylase activity"/>
    <property type="evidence" value="ECO:0007669"/>
    <property type="project" value="UniProtKB-UniRule"/>
</dbReference>
<comment type="cofactor">
    <cofactor evidence="6">
        <name>Zn(2+)</name>
        <dbReference type="ChEBI" id="CHEBI:29105"/>
    </cofactor>
</comment>
<gene>
    <name evidence="8" type="ORF">BS50DRAFT_341108</name>
</gene>